<dbReference type="PROSITE" id="PS51782">
    <property type="entry name" value="LYSM"/>
    <property type="match status" value="5"/>
</dbReference>
<name>A0AA42C982_9BACT</name>
<evidence type="ECO:0000313" key="4">
    <source>
        <dbReference type="Proteomes" id="UP001163821"/>
    </source>
</evidence>
<dbReference type="CDD" id="cd00118">
    <property type="entry name" value="LysM"/>
    <property type="match status" value="5"/>
</dbReference>
<dbReference type="Gene3D" id="3.40.50.2300">
    <property type="match status" value="2"/>
</dbReference>
<dbReference type="GO" id="GO:0008932">
    <property type="term" value="F:lytic endotransglycosylase activity"/>
    <property type="evidence" value="ECO:0007669"/>
    <property type="project" value="TreeGrafter"/>
</dbReference>
<dbReference type="SUPFAM" id="SSF53822">
    <property type="entry name" value="Periplasmic binding protein-like I"/>
    <property type="match status" value="1"/>
</dbReference>
<keyword evidence="1" id="KW-0732">Signal</keyword>
<feature type="domain" description="LysM" evidence="2">
    <location>
        <begin position="165"/>
        <end position="208"/>
    </location>
</feature>
<feature type="chain" id="PRO_5041406287" evidence="1">
    <location>
        <begin position="21"/>
        <end position="790"/>
    </location>
</feature>
<feature type="domain" description="LysM" evidence="2">
    <location>
        <begin position="29"/>
        <end position="72"/>
    </location>
</feature>
<evidence type="ECO:0000259" key="2">
    <source>
        <dbReference type="PROSITE" id="PS51782"/>
    </source>
</evidence>
<feature type="domain" description="LysM" evidence="2">
    <location>
        <begin position="227"/>
        <end position="270"/>
    </location>
</feature>
<accession>A0AA42C982</accession>
<dbReference type="Gene3D" id="3.10.350.10">
    <property type="entry name" value="LysM domain"/>
    <property type="match status" value="5"/>
</dbReference>
<dbReference type="RefSeq" id="WP_282590768.1">
    <property type="nucleotide sequence ID" value="NZ_JAPAAF010000005.1"/>
</dbReference>
<dbReference type="PANTHER" id="PTHR33734:SF22">
    <property type="entry name" value="MEMBRANE-BOUND LYTIC MUREIN TRANSGLYCOSYLASE D"/>
    <property type="match status" value="1"/>
</dbReference>
<feature type="domain" description="LysM" evidence="2">
    <location>
        <begin position="95"/>
        <end position="138"/>
    </location>
</feature>
<gene>
    <name evidence="3" type="ORF">N2K84_05430</name>
</gene>
<dbReference type="Pfam" id="PF01476">
    <property type="entry name" value="LysM"/>
    <property type="match status" value="5"/>
</dbReference>
<reference evidence="3" key="1">
    <citation type="submission" date="2022-10" db="EMBL/GenBank/DDBJ databases">
        <title>Gaoshiqiia sediminis gen. nov., sp. nov., isolated from coastal sediment.</title>
        <authorList>
            <person name="Yu W.X."/>
            <person name="Mu D.S."/>
            <person name="Du J.Z."/>
            <person name="Liang Y.Q."/>
        </authorList>
    </citation>
    <scope>NUCLEOTIDE SEQUENCE</scope>
    <source>
        <strain evidence="3">A06</strain>
    </source>
</reference>
<dbReference type="SUPFAM" id="SSF54106">
    <property type="entry name" value="LysM domain"/>
    <property type="match status" value="5"/>
</dbReference>
<dbReference type="InterPro" id="IPR036779">
    <property type="entry name" value="LysM_dom_sf"/>
</dbReference>
<evidence type="ECO:0000313" key="3">
    <source>
        <dbReference type="EMBL" id="MCW0482162.1"/>
    </source>
</evidence>
<feature type="signal peptide" evidence="1">
    <location>
        <begin position="1"/>
        <end position="20"/>
    </location>
</feature>
<feature type="domain" description="LysM" evidence="2">
    <location>
        <begin position="289"/>
        <end position="333"/>
    </location>
</feature>
<evidence type="ECO:0000256" key="1">
    <source>
        <dbReference type="SAM" id="SignalP"/>
    </source>
</evidence>
<keyword evidence="4" id="KW-1185">Reference proteome</keyword>
<comment type="caution">
    <text evidence="3">The sequence shown here is derived from an EMBL/GenBank/DDBJ whole genome shotgun (WGS) entry which is preliminary data.</text>
</comment>
<protein>
    <submittedName>
        <fullName evidence="3">LysM peptidoglycan-binding domain-containing protein</fullName>
    </submittedName>
</protein>
<dbReference type="EMBL" id="JAPAAF010000005">
    <property type="protein sequence ID" value="MCW0482162.1"/>
    <property type="molecule type" value="Genomic_DNA"/>
</dbReference>
<sequence>MKNSVLVAFFVLVLMVVAAAQTSNNLGFVMHQVKPGETIYSISKAFGIEQKELVNANPDLVLGLKAGQQLRIPSLQTNPTKAVYPQQQEELPSFVHYKVKRKNTLHYIARQFDVDVEDILKYNPEARTGINKGQVLRIPVKADLERIAAQQAEKALLEPEVPGEVLHRVVGNETLYSISKKYNCSIASILAMNPGAVNGLRIGMELKIQPEEGPQTTGAVASEDGYFWHRVVSGETFWGLEKKYDITKDELTELNPVLKNGLQSGLQIRIPMQKVPEIQVVPADESAFEKYEVGRGETLYSISRRFDVKIPELKRVNPVLNYRGLVAGETILVPKKKEKIQPDTEFMIKTPVSPADKTDYSIEVYVENTSSVCPPNPAARTGFYQVGLMLPLYLPANDTINRVRVSVEEMLADTSLLNQVKNVSELPVDSFYIRKDKQVYARSDNFLHFYEGVLLAVDSLQRAGMHVQLNVFDTNQSAAVIDSLIRLDIFRELDLIIGPVYPEQQKQVADFAFKNRIPMVSPLSAAGTFEQNNPYYFKVNPTKEYLIRKTADYIAEEYYDKNLIVLKMGEYKHLPEAELVSLCREKLFFSDFNNHSNRVLFHEYNFQEEGTWGLSRILSNDQENVFIIPSETEAQLSVAITNLNGIAEKYPVTLVGQSNFQRYKSIQTEYFHHTNLNFLSPYFVDYQSPVVNHFVSRFRRNFAAEPNQFSFQGYDVAFYFMSALFNYGENFIDCLFGFQPDLTQCVFSFDKVSRMGGYMNQGLFVTEYGRNYNVSMKGIIGKHAGYLSGE</sequence>
<dbReference type="AlphaFoldDB" id="A0AA42C982"/>
<dbReference type="InterPro" id="IPR018392">
    <property type="entry name" value="LysM"/>
</dbReference>
<dbReference type="CDD" id="cd06268">
    <property type="entry name" value="PBP1_ABC_transporter_LIVBP-like"/>
    <property type="match status" value="1"/>
</dbReference>
<dbReference type="InterPro" id="IPR028082">
    <property type="entry name" value="Peripla_BP_I"/>
</dbReference>
<dbReference type="SMART" id="SM00257">
    <property type="entry name" value="LysM"/>
    <property type="match status" value="5"/>
</dbReference>
<dbReference type="Proteomes" id="UP001163821">
    <property type="component" value="Unassembled WGS sequence"/>
</dbReference>
<proteinExistence type="predicted"/>
<organism evidence="3 4">
    <name type="scientific">Gaoshiqia sediminis</name>
    <dbReference type="NCBI Taxonomy" id="2986998"/>
    <lineage>
        <taxon>Bacteria</taxon>
        <taxon>Pseudomonadati</taxon>
        <taxon>Bacteroidota</taxon>
        <taxon>Bacteroidia</taxon>
        <taxon>Marinilabiliales</taxon>
        <taxon>Prolixibacteraceae</taxon>
        <taxon>Gaoshiqia</taxon>
    </lineage>
</organism>
<dbReference type="PANTHER" id="PTHR33734">
    <property type="entry name" value="LYSM DOMAIN-CONTAINING GPI-ANCHORED PROTEIN 2"/>
    <property type="match status" value="1"/>
</dbReference>